<keyword evidence="4" id="KW-1133">Transmembrane helix</keyword>
<dbReference type="Proteomes" id="UP000238176">
    <property type="component" value="Unassembled WGS sequence"/>
</dbReference>
<comment type="similarity">
    <text evidence="1">Belongs to the peptidase S13 family.</text>
</comment>
<comment type="caution">
    <text evidence="5">The sequence shown here is derived from an EMBL/GenBank/DDBJ whole genome shotgun (WGS) entry which is preliminary data.</text>
</comment>
<keyword evidence="4" id="KW-0812">Transmembrane</keyword>
<dbReference type="GO" id="GO:0000270">
    <property type="term" value="P:peptidoglycan metabolic process"/>
    <property type="evidence" value="ECO:0007669"/>
    <property type="project" value="TreeGrafter"/>
</dbReference>
<reference evidence="5 6" key="1">
    <citation type="submission" date="2018-03" db="EMBL/GenBank/DDBJ databases">
        <title>Genomic Encyclopedia of Type Strains, Phase III (KMG-III): the genomes of soil and plant-associated and newly described type strains.</title>
        <authorList>
            <person name="Whitman W."/>
        </authorList>
    </citation>
    <scope>NUCLEOTIDE SEQUENCE [LARGE SCALE GENOMIC DNA]</scope>
    <source>
        <strain evidence="5 6">CGMCC 4.7067</strain>
    </source>
</reference>
<feature type="transmembrane region" description="Helical" evidence="4">
    <location>
        <begin position="39"/>
        <end position="61"/>
    </location>
</feature>
<dbReference type="AlphaFoldDB" id="A0A2T0UM56"/>
<evidence type="ECO:0000256" key="1">
    <source>
        <dbReference type="ARBA" id="ARBA00006096"/>
    </source>
</evidence>
<dbReference type="PRINTS" id="PR00922">
    <property type="entry name" value="DADACBPTASE3"/>
</dbReference>
<keyword evidence="4" id="KW-0472">Membrane</keyword>
<dbReference type="OrthoDB" id="56883at2"/>
<accession>A0A2T0UM56</accession>
<organism evidence="5 6">
    <name type="scientific">Glycomyces artemisiae</name>
    <dbReference type="NCBI Taxonomy" id="1076443"/>
    <lineage>
        <taxon>Bacteria</taxon>
        <taxon>Bacillati</taxon>
        <taxon>Actinomycetota</taxon>
        <taxon>Actinomycetes</taxon>
        <taxon>Glycomycetales</taxon>
        <taxon>Glycomycetaceae</taxon>
        <taxon>Glycomyces</taxon>
    </lineage>
</organism>
<dbReference type="PANTHER" id="PTHR30023">
    <property type="entry name" value="D-ALANYL-D-ALANINE CARBOXYPEPTIDASE"/>
    <property type="match status" value="1"/>
</dbReference>
<dbReference type="NCBIfam" id="TIGR00666">
    <property type="entry name" value="PBP4"/>
    <property type="match status" value="1"/>
</dbReference>
<keyword evidence="5" id="KW-0121">Carboxypeptidase</keyword>
<dbReference type="Pfam" id="PF02113">
    <property type="entry name" value="Peptidase_S13"/>
    <property type="match status" value="2"/>
</dbReference>
<keyword evidence="6" id="KW-1185">Reference proteome</keyword>
<dbReference type="GO" id="GO:0006508">
    <property type="term" value="P:proteolysis"/>
    <property type="evidence" value="ECO:0007669"/>
    <property type="project" value="InterPro"/>
</dbReference>
<dbReference type="PANTHER" id="PTHR30023:SF0">
    <property type="entry name" value="PENICILLIN-SENSITIVE CARBOXYPEPTIDASE A"/>
    <property type="match status" value="1"/>
</dbReference>
<keyword evidence="5" id="KW-0645">Protease</keyword>
<dbReference type="InterPro" id="IPR000667">
    <property type="entry name" value="Peptidase_S13"/>
</dbReference>
<sequence length="483" mass="48833">MSLSDNADPKVASSTPHARPAAPAPARPQKQGPRRRRRVLTGVLAALAVLVTVAAAGGLVWQISAVAAPRTGTLTAPEAYPPAAPAPVLASSNAGAPVPDLQSVLPALLADARLNGSLSASFADALTGEVLFEQEGTTPLAPASSMKVVTAVAALEHLGAEYRIPTTVVEGPTEDSVVLVAGGDVTLTVDGEGYYTEYADGASLQELADLVLEARGGTAPTTVYLDTSVFTDNPKAEGVPATDLETATAPMAPFMVDGGRVDNTQKYAQHYPDPAQVAAEQFADLLGADTVADGTAEAGAAELAVVYSAPLAALIDELILTSDNLLADAVSLQTALAVEGEMTWAAMSSVHLATLESLGVDNTGLVFYDGSGLSPTNRMTANAFTQLLLGAAGSKSSAVFGSLPVAGYSGTLHDRFGTAEDGKGVVRAKTGTLTGVSSLTGTLTTVDGRQLIFSLISNGATSGETAVEAALDEIATAVALCGC</sequence>
<evidence type="ECO:0000256" key="4">
    <source>
        <dbReference type="SAM" id="Phobius"/>
    </source>
</evidence>
<proteinExistence type="inferred from homology"/>
<protein>
    <submittedName>
        <fullName evidence="5">D-alanyl-D-alanine carboxypeptidase/D-alanyl-D-alanine-endopeptidase (Penicillin-binding protein 4)</fullName>
    </submittedName>
</protein>
<dbReference type="InterPro" id="IPR012338">
    <property type="entry name" value="Beta-lactam/transpept-like"/>
</dbReference>
<evidence type="ECO:0000313" key="6">
    <source>
        <dbReference type="Proteomes" id="UP000238176"/>
    </source>
</evidence>
<name>A0A2T0UM56_9ACTN</name>
<dbReference type="Gene3D" id="3.40.710.10">
    <property type="entry name" value="DD-peptidase/beta-lactamase superfamily"/>
    <property type="match status" value="2"/>
</dbReference>
<dbReference type="RefSeq" id="WP_106364118.1">
    <property type="nucleotide sequence ID" value="NZ_PVTJ01000004.1"/>
</dbReference>
<gene>
    <name evidence="5" type="ORF">B0I28_104171</name>
</gene>
<evidence type="ECO:0000256" key="3">
    <source>
        <dbReference type="SAM" id="MobiDB-lite"/>
    </source>
</evidence>
<evidence type="ECO:0000256" key="2">
    <source>
        <dbReference type="ARBA" id="ARBA00022801"/>
    </source>
</evidence>
<feature type="region of interest" description="Disordered" evidence="3">
    <location>
        <begin position="1"/>
        <end position="36"/>
    </location>
</feature>
<evidence type="ECO:0000313" key="5">
    <source>
        <dbReference type="EMBL" id="PRY59015.1"/>
    </source>
</evidence>
<dbReference type="SUPFAM" id="SSF56601">
    <property type="entry name" value="beta-lactamase/transpeptidase-like"/>
    <property type="match status" value="1"/>
</dbReference>
<dbReference type="EMBL" id="PVTJ01000004">
    <property type="protein sequence ID" value="PRY59015.1"/>
    <property type="molecule type" value="Genomic_DNA"/>
</dbReference>
<dbReference type="GO" id="GO:0004185">
    <property type="term" value="F:serine-type carboxypeptidase activity"/>
    <property type="evidence" value="ECO:0007669"/>
    <property type="project" value="InterPro"/>
</dbReference>
<keyword evidence="2" id="KW-0378">Hydrolase</keyword>